<protein>
    <submittedName>
        <fullName evidence="2">Uncharacterized protein</fullName>
    </submittedName>
</protein>
<dbReference type="RefSeq" id="WP_235119974.1">
    <property type="nucleotide sequence ID" value="NZ_CP090978.1"/>
</dbReference>
<evidence type="ECO:0000313" key="3">
    <source>
        <dbReference type="Proteomes" id="UP001649230"/>
    </source>
</evidence>
<name>A0ABY3SKI3_9BACL</name>
<feature type="transmembrane region" description="Helical" evidence="1">
    <location>
        <begin position="70"/>
        <end position="91"/>
    </location>
</feature>
<feature type="transmembrane region" description="Helical" evidence="1">
    <location>
        <begin position="184"/>
        <end position="202"/>
    </location>
</feature>
<evidence type="ECO:0000256" key="1">
    <source>
        <dbReference type="SAM" id="Phobius"/>
    </source>
</evidence>
<dbReference type="Proteomes" id="UP001649230">
    <property type="component" value="Chromosome"/>
</dbReference>
<keyword evidence="1" id="KW-0472">Membrane</keyword>
<feature type="transmembrane region" description="Helical" evidence="1">
    <location>
        <begin position="7"/>
        <end position="23"/>
    </location>
</feature>
<gene>
    <name evidence="2" type="ORF">L0M14_29640</name>
</gene>
<accession>A0ABY3SKI3</accession>
<dbReference type="InterPro" id="IPR051085">
    <property type="entry name" value="MB_O-acyltransferase"/>
</dbReference>
<dbReference type="EMBL" id="CP090978">
    <property type="protein sequence ID" value="UJF33601.1"/>
    <property type="molecule type" value="Genomic_DNA"/>
</dbReference>
<reference evidence="2 3" key="1">
    <citation type="journal article" date="2024" name="Int. J. Syst. Evol. Microbiol.">
        <title>Paenibacillus hexagrammi sp. nov., a novel bacterium isolated from the gut content of Hexagrammos agrammus.</title>
        <authorList>
            <person name="Jung H.K."/>
            <person name="Kim D.G."/>
            <person name="Zin H."/>
            <person name="Park J."/>
            <person name="Jung H."/>
            <person name="Kim Y.O."/>
            <person name="Kong H.J."/>
            <person name="Kim J.W."/>
            <person name="Kim Y.S."/>
        </authorList>
    </citation>
    <scope>NUCLEOTIDE SEQUENCE [LARGE SCALE GENOMIC DNA]</scope>
    <source>
        <strain evidence="2 3">YPD9-1</strain>
    </source>
</reference>
<feature type="transmembrane region" description="Helical" evidence="1">
    <location>
        <begin position="35"/>
        <end position="58"/>
    </location>
</feature>
<sequence length="206" mass="23939">MMFNTPEFALLLIVTMILYYAVPRTRLMLLTIANILFYAVVGLRYLLLFAVVSGIVFICARCMKRGSKRFFLWFGISVSLINLIFFKYTAFIFKSIERFFSFTLVSPDTGWLKLALPLGISFYTFELIAYVVDVYKEKVEPETSILRFWMFIMFFGHMIAGPIMRGSEFLPQIKKLAIIRFQMGNMRMGVFLIGLGLVKRFLSQII</sequence>
<dbReference type="PANTHER" id="PTHR13285">
    <property type="entry name" value="ACYLTRANSFERASE"/>
    <property type="match status" value="1"/>
</dbReference>
<evidence type="ECO:0000313" key="2">
    <source>
        <dbReference type="EMBL" id="UJF33601.1"/>
    </source>
</evidence>
<keyword evidence="3" id="KW-1185">Reference proteome</keyword>
<proteinExistence type="predicted"/>
<dbReference type="PANTHER" id="PTHR13285:SF23">
    <property type="entry name" value="TEICHOIC ACID D-ALANYLTRANSFERASE"/>
    <property type="match status" value="1"/>
</dbReference>
<keyword evidence="1" id="KW-0812">Transmembrane</keyword>
<feature type="transmembrane region" description="Helical" evidence="1">
    <location>
        <begin position="111"/>
        <end position="132"/>
    </location>
</feature>
<keyword evidence="1" id="KW-1133">Transmembrane helix</keyword>
<organism evidence="2 3">
    <name type="scientific">Paenibacillus hexagrammi</name>
    <dbReference type="NCBI Taxonomy" id="2908839"/>
    <lineage>
        <taxon>Bacteria</taxon>
        <taxon>Bacillati</taxon>
        <taxon>Bacillota</taxon>
        <taxon>Bacilli</taxon>
        <taxon>Bacillales</taxon>
        <taxon>Paenibacillaceae</taxon>
        <taxon>Paenibacillus</taxon>
    </lineage>
</organism>
<feature type="transmembrane region" description="Helical" evidence="1">
    <location>
        <begin position="144"/>
        <end position="164"/>
    </location>
</feature>